<accession>A0A849T0I6</accession>
<sequence length="222" mass="22855">MRSLRSNSCLALALLCVCAAPTRALAGVPSPLNTTIPLNIVVCPQADIPFTMVVRDAANNPVVGSFVELNFSTCSVPAAYPNDVPVRFCPSDPGPGITPIGPGHVAALTNAAGVVTFFLRAGGVCVGSAVEIRADGVSLGQRGAASPDQNGSLSVFSNPDALELVAKESVALYDVTADLDSDGDTNTDAGDIAVYDAHAGHTCDARTPTRDASWGRLKTIYR</sequence>
<evidence type="ECO:0000313" key="3">
    <source>
        <dbReference type="Proteomes" id="UP000580839"/>
    </source>
</evidence>
<evidence type="ECO:0000313" key="2">
    <source>
        <dbReference type="EMBL" id="NOT34839.1"/>
    </source>
</evidence>
<proteinExistence type="predicted"/>
<name>A0A849T0I6_UNCEI</name>
<comment type="caution">
    <text evidence="2">The sequence shown here is derived from an EMBL/GenBank/DDBJ whole genome shotgun (WGS) entry which is preliminary data.</text>
</comment>
<keyword evidence="1" id="KW-0732">Signal</keyword>
<feature type="chain" id="PRO_5032851361" description="Big-1 domain-containing protein" evidence="1">
    <location>
        <begin position="27"/>
        <end position="222"/>
    </location>
</feature>
<evidence type="ECO:0000256" key="1">
    <source>
        <dbReference type="SAM" id="SignalP"/>
    </source>
</evidence>
<dbReference type="EMBL" id="JABFRW010000150">
    <property type="protein sequence ID" value="NOT34839.1"/>
    <property type="molecule type" value="Genomic_DNA"/>
</dbReference>
<feature type="signal peptide" evidence="1">
    <location>
        <begin position="1"/>
        <end position="26"/>
    </location>
</feature>
<dbReference type="AlphaFoldDB" id="A0A849T0I6"/>
<dbReference type="Proteomes" id="UP000580839">
    <property type="component" value="Unassembled WGS sequence"/>
</dbReference>
<evidence type="ECO:0008006" key="4">
    <source>
        <dbReference type="Google" id="ProtNLM"/>
    </source>
</evidence>
<organism evidence="2 3">
    <name type="scientific">Eiseniibacteriota bacterium</name>
    <dbReference type="NCBI Taxonomy" id="2212470"/>
    <lineage>
        <taxon>Bacteria</taxon>
        <taxon>Candidatus Eiseniibacteriota</taxon>
    </lineage>
</organism>
<protein>
    <recommendedName>
        <fullName evidence="4">Big-1 domain-containing protein</fullName>
    </recommendedName>
</protein>
<gene>
    <name evidence="2" type="ORF">HOP12_11810</name>
</gene>
<reference evidence="2 3" key="1">
    <citation type="submission" date="2020-04" db="EMBL/GenBank/DDBJ databases">
        <title>Metagenomic profiling of ammonia- and methane-oxidizing microorganisms in a Dutch drinking water treatment plant.</title>
        <authorList>
            <person name="Poghosyan L."/>
            <person name="Leucker S."/>
        </authorList>
    </citation>
    <scope>NUCLEOTIDE SEQUENCE [LARGE SCALE GENOMIC DNA]</scope>
    <source>
        <strain evidence="2">S-RSF-IL-03</strain>
    </source>
</reference>